<dbReference type="NCBIfam" id="TIGR03696">
    <property type="entry name" value="Rhs_assc_core"/>
    <property type="match status" value="1"/>
</dbReference>
<name>A0ABT0QEV6_9FLAO</name>
<protein>
    <submittedName>
        <fullName evidence="3">RHS repeat-associated core domain-containing protein</fullName>
    </submittedName>
</protein>
<accession>A0ABT0QEV6</accession>
<feature type="domain" description="DUF6443" evidence="2">
    <location>
        <begin position="32"/>
        <end position="180"/>
    </location>
</feature>
<dbReference type="InterPro" id="IPR055015">
    <property type="entry name" value="GCX_COOH"/>
</dbReference>
<evidence type="ECO:0000313" key="4">
    <source>
        <dbReference type="Proteomes" id="UP001165381"/>
    </source>
</evidence>
<keyword evidence="1" id="KW-0732">Signal</keyword>
<comment type="caution">
    <text evidence="3">The sequence shown here is derived from an EMBL/GenBank/DDBJ whole genome shotgun (WGS) entry which is preliminary data.</text>
</comment>
<gene>
    <name evidence="3" type="ORF">M3P09_11030</name>
</gene>
<dbReference type="PANTHER" id="PTHR32305:SF15">
    <property type="entry name" value="PROTEIN RHSA-RELATED"/>
    <property type="match status" value="1"/>
</dbReference>
<feature type="signal peptide" evidence="1">
    <location>
        <begin position="1"/>
        <end position="19"/>
    </location>
</feature>
<dbReference type="Gene3D" id="2.180.10.10">
    <property type="entry name" value="RHS repeat-associated core"/>
    <property type="match status" value="1"/>
</dbReference>
<proteinExistence type="predicted"/>
<dbReference type="InterPro" id="IPR050708">
    <property type="entry name" value="T6SS_VgrG/RHS"/>
</dbReference>
<evidence type="ECO:0000313" key="3">
    <source>
        <dbReference type="EMBL" id="MCL6295529.1"/>
    </source>
</evidence>
<dbReference type="InterPro" id="IPR045619">
    <property type="entry name" value="DUF6443"/>
</dbReference>
<dbReference type="PANTHER" id="PTHR32305">
    <property type="match status" value="1"/>
</dbReference>
<feature type="chain" id="PRO_5047055976" evidence="1">
    <location>
        <begin position="20"/>
        <end position="1226"/>
    </location>
</feature>
<evidence type="ECO:0000256" key="1">
    <source>
        <dbReference type="SAM" id="SignalP"/>
    </source>
</evidence>
<keyword evidence="4" id="KW-1185">Reference proteome</keyword>
<evidence type="ECO:0000259" key="2">
    <source>
        <dbReference type="Pfam" id="PF20041"/>
    </source>
</evidence>
<dbReference type="EMBL" id="JAMFLZ010000004">
    <property type="protein sequence ID" value="MCL6295529.1"/>
    <property type="molecule type" value="Genomic_DNA"/>
</dbReference>
<dbReference type="Proteomes" id="UP001165381">
    <property type="component" value="Unassembled WGS sequence"/>
</dbReference>
<sequence length="1226" mass="137618">MKNTIFLIAGLLITLGSFAQVSGTATKNYIHTITYKTGVQESALGSVADNDKIETINYFDGLGRPLQSVLVRQGGKNGNGDDTDIITPSVYDAYGRQVKDYLPLSTNANDGKYYDDPITDIQNYYHTNFNVDFPTLNATNSNPFSEKSLEASPLNRVLKQAAPGEAWKLGNGHEIRFDYQSNTGSEVKNYEVDAANNALILSALNGGYYEANELYKMVTKDENHDGSTTKAHTTEEFKDKQGRVVLKRTYAKVGSPGVIEAHDTYYVYDNYGNLSYVLPPKSINLVNPSSFQGNIISSDVVTTGNSLSLDATNSIILSDGFNAVSGSTFTASIHSYQTELDALCYQYIYDDKNRLIEKKIPGKGWEYIVYDILDRPVLTQDANLRLQNQWLFTKYDVFGRVTYTGLYTNTIQTTRLAIQSQFLAENNLATEQYETKVTSGTGYNNSYYTNANFPNTNIALHTINYYDDYSFDKDGLSLPSSNIYSKPIINYNNTNKILTKGLPTGSKVLVLTTNNWIISITGYDEHKRPIWMGSQNDFLSTTDYVESNLDDIIGWVTETKTRHSKSGNTVTTIDKFTYDHAGKLLTQTNKINSGAEQSIAVNVYDELGQLTRKKVGGLATASELQVVDYNYNIRGWLKGINDVNNLGSIDLFGFKINYNTTTESLGAAALFNGNISETVWKTANDNTKRAYGYSYDALNRITDGKYNLNTNYDLSDIDYDKNGNIMHLKRYGHRDTNASTFGIMDNLTYAYNGNQLESVNDDVLGSAVTGFIDGAETAKEYSYDSNGNMNKDDNKGITAISYNHLNLPTLVTINNSLHNGNISYIYDATGVKLKKTVSNSGTTTEYAGNYVYEGGSLKFFNHPEGYVDVNGSSYSYVYQYKDHLGNVRLSYKDSDGNGQISASAEILEENNYYPFGLKHKGYNDGGTAFYNPALKYKFGGKEYQDELGLDWYDITARNYDPALGRWMNLDPLAEKYHPLSPYNYTANNPILYLDPDGKEIIISGNTKDALTKLAQIAATTKGQKRLDRLINSRYKYRMNKVFWTSNAAYDERGTIGTARTIYYPSSVWWPHTNGDNNSLYYTGHEINHAYNHDYNGTNYDRKTEERTSVRFANYLRSVYGDGDDLRTSYFGLGLKFSDNENSYNRKGEGITDFTETLSVEAGENTFAGFSYEKTEGGETSTEYIISVKTEDGTFTYRKFTDQKEYNAAVKRINEYQKKQKEEDENN</sequence>
<dbReference type="NCBIfam" id="NF045639">
    <property type="entry name" value="GCX_COOH"/>
    <property type="match status" value="1"/>
</dbReference>
<dbReference type="Pfam" id="PF20041">
    <property type="entry name" value="DUF6443"/>
    <property type="match status" value="1"/>
</dbReference>
<dbReference type="InterPro" id="IPR022385">
    <property type="entry name" value="Rhs_assc_core"/>
</dbReference>
<organism evidence="3 4">
    <name type="scientific">Jejuia spongiicola</name>
    <dbReference type="NCBI Taxonomy" id="2942207"/>
    <lineage>
        <taxon>Bacteria</taxon>
        <taxon>Pseudomonadati</taxon>
        <taxon>Bacteroidota</taxon>
        <taxon>Flavobacteriia</taxon>
        <taxon>Flavobacteriales</taxon>
        <taxon>Flavobacteriaceae</taxon>
        <taxon>Jejuia</taxon>
    </lineage>
</organism>
<dbReference type="RefSeq" id="WP_249973170.1">
    <property type="nucleotide sequence ID" value="NZ_JAMFLZ010000004.1"/>
</dbReference>
<reference evidence="3" key="1">
    <citation type="submission" date="2022-05" db="EMBL/GenBank/DDBJ databases">
        <authorList>
            <person name="Park J.-S."/>
        </authorList>
    </citation>
    <scope>NUCLEOTIDE SEQUENCE</scope>
    <source>
        <strain evidence="3">2012CJ34-3</strain>
    </source>
</reference>